<organism evidence="8 9">
    <name type="scientific">Cocos nucifera</name>
    <name type="common">Coconut palm</name>
    <dbReference type="NCBI Taxonomy" id="13894"/>
    <lineage>
        <taxon>Eukaryota</taxon>
        <taxon>Viridiplantae</taxon>
        <taxon>Streptophyta</taxon>
        <taxon>Embryophyta</taxon>
        <taxon>Tracheophyta</taxon>
        <taxon>Spermatophyta</taxon>
        <taxon>Magnoliopsida</taxon>
        <taxon>Liliopsida</taxon>
        <taxon>Arecaceae</taxon>
        <taxon>Arecoideae</taxon>
        <taxon>Cocoseae</taxon>
        <taxon>Attaleinae</taxon>
        <taxon>Cocos</taxon>
    </lineage>
</organism>
<feature type="domain" description="CID" evidence="7">
    <location>
        <begin position="476"/>
        <end position="621"/>
    </location>
</feature>
<dbReference type="GO" id="GO:0006397">
    <property type="term" value="P:mRNA processing"/>
    <property type="evidence" value="ECO:0007669"/>
    <property type="project" value="UniProtKB-KW"/>
</dbReference>
<evidence type="ECO:0000313" key="9">
    <source>
        <dbReference type="Proteomes" id="UP000797356"/>
    </source>
</evidence>
<feature type="region of interest" description="Disordered" evidence="4">
    <location>
        <begin position="174"/>
        <end position="222"/>
    </location>
</feature>
<dbReference type="Proteomes" id="UP000797356">
    <property type="component" value="Chromosome 12"/>
</dbReference>
<reference evidence="8" key="2">
    <citation type="submission" date="2019-07" db="EMBL/GenBank/DDBJ databases">
        <authorList>
            <person name="Yang Y."/>
            <person name="Bocs S."/>
            <person name="Baudouin L."/>
        </authorList>
    </citation>
    <scope>NUCLEOTIDE SEQUENCE</scope>
    <source>
        <tissue evidence="8">Spear leaf of Hainan Tall coconut</tissue>
    </source>
</reference>
<dbReference type="Gene3D" id="1.10.10.790">
    <property type="entry name" value="Surp module"/>
    <property type="match status" value="1"/>
</dbReference>
<dbReference type="SUPFAM" id="SSF54928">
    <property type="entry name" value="RNA-binding domain, RBD"/>
    <property type="match status" value="1"/>
</dbReference>
<feature type="region of interest" description="Disordered" evidence="4">
    <location>
        <begin position="113"/>
        <end position="157"/>
    </location>
</feature>
<evidence type="ECO:0000259" key="5">
    <source>
        <dbReference type="PROSITE" id="PS50102"/>
    </source>
</evidence>
<sequence length="1001" mass="112252">MKLMWCILRPAVIASTRASSLGFRRRVRASTAPRWGGGLVDEVNSDSTAIGDAAVEEAIALDSESDGLGNVELEGMGGITVEGGGGAVGGFLMGDMDLAGDEIVHGHLAAEGAHGCKRERPRYVPSFLPPASQGRDAEKKKEEEKPREKEKGKQRSIDKFLEELKFEQELREKRNQEREQWREGRHNDNKAPPSRFDELPDDSDPSGKFPGSSDDGDPQTTNLYVGNLSPKVDENFLLRTFGRFGPIASVKIMWPRTEEERRRQRNCGFVAFMNRADAQDAKDEMQGVVVYEYELKLGWGKSVALPAQALPAPPPGHMAIRNKEGGTVVISGPDGAAVTSITNQNSELVLTPNVPDIVVVPPDDDHLQHVMDTMALYVLDGGCAFEQAVMERGRGNPLFDFLFDLRSKEHTYYVWRLYSFAQGDTLQRWRTEPFIMITGSGRWIPPSLPPSRSPEHEKESTFAAGRSRRVELERTLTDAQRDEFEDMLRALTLERSQIKETMGFALDNADAAGEIVEVLTESLTLKETPIPTKVARLMLVSDILHNSSAPVKNSSAYRTKFEATLPDIMESFNDLYRSITGRITAEALKERVLKVLQVWADWFLFSDAYLSGLRATFLRSSNSGVICFHLICGDAPEVENKTSHEDATYDGGKLNQDGALSMGREAATKELLCLPIAELERRCRHNGLSLCGGREMMVARLLNLEEAERERGYEQDDDLTYGQSYSYKYPRDEGGLNAHNAGRREPNLNTELLGPTGSNQQYNEVIGGHWKRSVSPEHEAVTNKKGKSDPVLLVSKWSREDDGSDDEDKISPPGLGLTYSSGSEDADNLGKAAELDVTADAGIHTHPDIVMNEEYRQKLRRLEVAVMEYRESLEEQGRSKDEIDKKAAIHRKRLRSELGLSDSTDDSGSNGHPSERISMERKERHGVSDTARKRRRSHSRSHSPQRKSSDRDRDRHRDRDRSHEESGRAWSREKSGSREKDDHHDKDRTRERDKDRRKKAK</sequence>
<dbReference type="InterPro" id="IPR047491">
    <property type="entry name" value="RRC1-like_cwf21"/>
</dbReference>
<gene>
    <name evidence="8" type="ORF">COCNU_12G004060</name>
</gene>
<dbReference type="InterPro" id="IPR012677">
    <property type="entry name" value="Nucleotide-bd_a/b_plait_sf"/>
</dbReference>
<dbReference type="Pfam" id="PF08312">
    <property type="entry name" value="cwf21"/>
    <property type="match status" value="1"/>
</dbReference>
<dbReference type="PROSITE" id="PS51391">
    <property type="entry name" value="CID"/>
    <property type="match status" value="1"/>
</dbReference>
<feature type="domain" description="SURP motif" evidence="6">
    <location>
        <begin position="370"/>
        <end position="413"/>
    </location>
</feature>
<protein>
    <submittedName>
        <fullName evidence="8">Protein RRC1</fullName>
    </submittedName>
</protein>
<dbReference type="GO" id="GO:0005634">
    <property type="term" value="C:nucleus"/>
    <property type="evidence" value="ECO:0007669"/>
    <property type="project" value="TreeGrafter"/>
</dbReference>
<keyword evidence="1" id="KW-0507">mRNA processing</keyword>
<proteinExistence type="predicted"/>
<dbReference type="InterPro" id="IPR051485">
    <property type="entry name" value="SR-CTD_assoc_factor"/>
</dbReference>
<dbReference type="OrthoDB" id="377209at2759"/>
<dbReference type="CDD" id="cd21371">
    <property type="entry name" value="cwf21_RRC1-like"/>
    <property type="match status" value="1"/>
</dbReference>
<dbReference type="InterPro" id="IPR006569">
    <property type="entry name" value="CID_dom"/>
</dbReference>
<evidence type="ECO:0000256" key="2">
    <source>
        <dbReference type="ARBA" id="ARBA00022884"/>
    </source>
</evidence>
<evidence type="ECO:0000259" key="6">
    <source>
        <dbReference type="PROSITE" id="PS50128"/>
    </source>
</evidence>
<feature type="compositionally biased region" description="Basic residues" evidence="4">
    <location>
        <begin position="932"/>
        <end position="945"/>
    </location>
</feature>
<dbReference type="Pfam" id="PF04818">
    <property type="entry name" value="CID"/>
    <property type="match status" value="1"/>
</dbReference>
<dbReference type="InterPro" id="IPR035979">
    <property type="entry name" value="RBD_domain_sf"/>
</dbReference>
<feature type="compositionally biased region" description="Basic and acidic residues" evidence="4">
    <location>
        <begin position="135"/>
        <end position="157"/>
    </location>
</feature>
<comment type="caution">
    <text evidence="8">The sequence shown here is derived from an EMBL/GenBank/DDBJ whole genome shotgun (WGS) entry which is preliminary data.</text>
</comment>
<evidence type="ECO:0000256" key="4">
    <source>
        <dbReference type="SAM" id="MobiDB-lite"/>
    </source>
</evidence>
<dbReference type="InterPro" id="IPR008942">
    <property type="entry name" value="ENTH_VHS"/>
</dbReference>
<dbReference type="PANTHER" id="PTHR23140">
    <property type="entry name" value="RNA PROCESSING PROTEIN LD23810P"/>
    <property type="match status" value="1"/>
</dbReference>
<dbReference type="InterPro" id="IPR035967">
    <property type="entry name" value="SWAP/Surp_sf"/>
</dbReference>
<feature type="compositionally biased region" description="Basic and acidic residues" evidence="4">
    <location>
        <begin position="947"/>
        <end position="994"/>
    </location>
</feature>
<dbReference type="SMART" id="SM00360">
    <property type="entry name" value="RRM"/>
    <property type="match status" value="1"/>
</dbReference>
<feature type="compositionally biased region" description="Low complexity" evidence="4">
    <location>
        <begin position="897"/>
        <end position="911"/>
    </location>
</feature>
<dbReference type="Gene3D" id="1.25.40.90">
    <property type="match status" value="1"/>
</dbReference>
<dbReference type="InterPro" id="IPR035009">
    <property type="entry name" value="SR140_RRM"/>
</dbReference>
<dbReference type="SUPFAM" id="SSF48464">
    <property type="entry name" value="ENTH/VHS domain"/>
    <property type="match status" value="1"/>
</dbReference>
<dbReference type="Gene3D" id="3.30.70.330">
    <property type="match status" value="1"/>
</dbReference>
<dbReference type="SUPFAM" id="SSF109905">
    <property type="entry name" value="Surp module (SWAP domain)"/>
    <property type="match status" value="1"/>
</dbReference>
<dbReference type="PROSITE" id="PS50102">
    <property type="entry name" value="RRM"/>
    <property type="match status" value="1"/>
</dbReference>
<evidence type="ECO:0000256" key="3">
    <source>
        <dbReference type="PROSITE-ProRule" id="PRU00176"/>
    </source>
</evidence>
<name>A0A8K0NAL3_COCNU</name>
<feature type="region of interest" description="Disordered" evidence="4">
    <location>
        <begin position="893"/>
        <end position="1001"/>
    </location>
</feature>
<dbReference type="InterPro" id="IPR013170">
    <property type="entry name" value="mRNA_splic_Cwf21_dom"/>
</dbReference>
<dbReference type="InterPro" id="IPR000504">
    <property type="entry name" value="RRM_dom"/>
</dbReference>
<dbReference type="CDD" id="cd12223">
    <property type="entry name" value="RRM_SR140"/>
    <property type="match status" value="1"/>
</dbReference>
<dbReference type="PANTHER" id="PTHR23140:SF0">
    <property type="entry name" value="U2 SNRNP-ASSOCIATED SURP MOTIF-CONTAINING PROTEIN"/>
    <property type="match status" value="1"/>
</dbReference>
<dbReference type="Pfam" id="PF00076">
    <property type="entry name" value="RRM_1"/>
    <property type="match status" value="1"/>
</dbReference>
<keyword evidence="2 3" id="KW-0694">RNA-binding</keyword>
<feature type="compositionally biased region" description="Basic and acidic residues" evidence="4">
    <location>
        <begin position="174"/>
        <end position="189"/>
    </location>
</feature>
<accession>A0A8K0NAL3</accession>
<reference evidence="8" key="1">
    <citation type="journal article" date="2017" name="Gigascience">
        <title>The genome draft of coconut (Cocos nucifera).</title>
        <authorList>
            <person name="Xiao Y."/>
            <person name="Xu P."/>
            <person name="Fan H."/>
            <person name="Baudouin L."/>
            <person name="Xia W."/>
            <person name="Bocs S."/>
            <person name="Xu J."/>
            <person name="Li Q."/>
            <person name="Guo A."/>
            <person name="Zhou L."/>
            <person name="Li J."/>
            <person name="Wu Y."/>
            <person name="Ma Z."/>
            <person name="Armero A."/>
            <person name="Issali A.E."/>
            <person name="Liu N."/>
            <person name="Peng M."/>
            <person name="Yang Y."/>
        </authorList>
    </citation>
    <scope>NUCLEOTIDE SEQUENCE</scope>
    <source>
        <tissue evidence="8">Spear leaf of Hainan Tall coconut</tissue>
    </source>
</reference>
<feature type="compositionally biased region" description="Basic and acidic residues" evidence="4">
    <location>
        <begin position="913"/>
        <end position="931"/>
    </location>
</feature>
<dbReference type="SMART" id="SM00648">
    <property type="entry name" value="SWAP"/>
    <property type="match status" value="1"/>
</dbReference>
<dbReference type="InterPro" id="IPR000061">
    <property type="entry name" value="Surp"/>
</dbReference>
<dbReference type="AlphaFoldDB" id="A0A8K0NAL3"/>
<dbReference type="PROSITE" id="PS50128">
    <property type="entry name" value="SURP"/>
    <property type="match status" value="1"/>
</dbReference>
<keyword evidence="9" id="KW-1185">Reference proteome</keyword>
<feature type="region of interest" description="Disordered" evidence="4">
    <location>
        <begin position="733"/>
        <end position="759"/>
    </location>
</feature>
<evidence type="ECO:0000313" key="8">
    <source>
        <dbReference type="EMBL" id="KAG1365406.1"/>
    </source>
</evidence>
<evidence type="ECO:0000256" key="1">
    <source>
        <dbReference type="ARBA" id="ARBA00022664"/>
    </source>
</evidence>
<dbReference type="Gene3D" id="6.10.140.420">
    <property type="match status" value="1"/>
</dbReference>
<evidence type="ECO:0000259" key="7">
    <source>
        <dbReference type="PROSITE" id="PS51391"/>
    </source>
</evidence>
<feature type="domain" description="RRM" evidence="5">
    <location>
        <begin position="221"/>
        <end position="302"/>
    </location>
</feature>
<dbReference type="SMART" id="SM00582">
    <property type="entry name" value="RPR"/>
    <property type="match status" value="1"/>
</dbReference>
<dbReference type="EMBL" id="CM017883">
    <property type="protein sequence ID" value="KAG1365406.1"/>
    <property type="molecule type" value="Genomic_DNA"/>
</dbReference>
<dbReference type="SMART" id="SM01115">
    <property type="entry name" value="cwf21"/>
    <property type="match status" value="1"/>
</dbReference>
<feature type="region of interest" description="Disordered" evidence="4">
    <location>
        <begin position="792"/>
        <end position="827"/>
    </location>
</feature>
<dbReference type="Pfam" id="PF01805">
    <property type="entry name" value="Surp"/>
    <property type="match status" value="1"/>
</dbReference>
<dbReference type="GO" id="GO:0003723">
    <property type="term" value="F:RNA binding"/>
    <property type="evidence" value="ECO:0007669"/>
    <property type="project" value="UniProtKB-UniRule"/>
</dbReference>